<protein>
    <submittedName>
        <fullName evidence="4">Glycoside hydrolase</fullName>
    </submittedName>
</protein>
<dbReference type="InterPro" id="IPR052046">
    <property type="entry name" value="GH57_Enzymes"/>
</dbReference>
<dbReference type="OrthoDB" id="9757977at2"/>
<dbReference type="EMBL" id="LWQS01000049">
    <property type="protein sequence ID" value="OAN45970.1"/>
    <property type="molecule type" value="Genomic_DNA"/>
</dbReference>
<dbReference type="GO" id="GO:0016787">
    <property type="term" value="F:hydrolase activity"/>
    <property type="evidence" value="ECO:0007669"/>
    <property type="project" value="UniProtKB-KW"/>
</dbReference>
<dbReference type="InterPro" id="IPR021923">
    <property type="entry name" value="DUF3536"/>
</dbReference>
<dbReference type="InterPro" id="IPR004300">
    <property type="entry name" value="Glyco_hydro_57_N"/>
</dbReference>
<keyword evidence="5" id="KW-1185">Reference proteome</keyword>
<feature type="domain" description="Glycoside hydrolase family 57 N-terminal" evidence="3">
    <location>
        <begin position="40"/>
        <end position="309"/>
    </location>
</feature>
<evidence type="ECO:0000313" key="5">
    <source>
        <dbReference type="Proteomes" id="UP000078287"/>
    </source>
</evidence>
<keyword evidence="2" id="KW-0119">Carbohydrate metabolism</keyword>
<dbReference type="STRING" id="1707952.A6A03_01545"/>
<dbReference type="AlphaFoldDB" id="A0A178MB06"/>
<dbReference type="GO" id="GO:0005975">
    <property type="term" value="P:carbohydrate metabolic process"/>
    <property type="evidence" value="ECO:0007669"/>
    <property type="project" value="InterPro"/>
</dbReference>
<evidence type="ECO:0000256" key="2">
    <source>
        <dbReference type="ARBA" id="ARBA00023277"/>
    </source>
</evidence>
<sequence>MAERLICIHGHFYQPPRENPWLEAVEQQDSAYPYHDWNERITAECYEENAASRILDSQNQIVRIVNNYSRISFNFGPTLLTWLAAHAPQVYQAILNADQESQRYFGAGSALAQCYNHMIMPLASRRDKVTQVVWGIRDFVHRFGREPEGMWLPETAVDLETLDIMAEHGIRFTILAPTQASHVRKIGEMIWHDVSGGRIDPTQPYLVKLASGRAITVFFYDGPVSRAVAFERLLSSGVGFANRLASIFNDQRPWPQLAHIATDGETYGHHHRHGDMALAYALHYIEETGLAKLTNYASYLQRYRPTHEVQIIERTAWSCAHGVGRWSTDCGCNTGGNPGWNQAWRAPLRAALDWLRDTIAPRFEGYARRLLVDPWAARDDYINVILDRSPENVAAFIGRHGRGRLDEGQRIAALKLMELQRHLMLMYTSCGWFFDDLSGIETIQVMMYAGRALQLAHELFGEDFEPDFLDRLAQARSNLPARGNGRDLYERHVRPAMVDLRKVGAHYAMTSLFNGVGEREQIYAYTVEREDYHLLLAGKARLAMGRIRIESNVTGEATRLSFGVLHLGDHNISGGVREYQSEQAYQQLIEELSELFLRADIPGVIRLVDRNFGQEQYSLKLLFGDEQRQILNRILTSSLAEAEAAYRQIYENHAPLMRFLASMGMPVPREFQIAAEFAINTELRRLFEADPLDFDRINSLLREAQRSGVTLDAEGLSYALSRTIRRISETFQLTPEDRSLLAHLDAAVGLARNLPFEVDVWHAQNVYYELLQSVYPQMKAEAEAGYADAHAWVRLFRALGAKLRFRLPPGEP</sequence>
<dbReference type="RefSeq" id="WP_066786549.1">
    <property type="nucleotide sequence ID" value="NZ_LWQS01000049.1"/>
</dbReference>
<comment type="similarity">
    <text evidence="1">Belongs to the glycosyl hydrolase 57 family.</text>
</comment>
<dbReference type="PANTHER" id="PTHR36306:SF3">
    <property type="entry name" value="GLYCOSIDE HYDROLASE FAMILY 57"/>
    <property type="match status" value="1"/>
</dbReference>
<keyword evidence="4" id="KW-0378">Hydrolase</keyword>
<reference evidence="4 5" key="1">
    <citation type="submission" date="2016-04" db="EMBL/GenBank/DDBJ databases">
        <title>Chloroflexus islandicus sp. nov., a thermophilic filamentous anoxygenic phototrophic bacterium from geyser Strokkur (Iceland).</title>
        <authorList>
            <person name="Gaisin V.A."/>
            <person name="Kalashnikov A.M."/>
            <person name="Sukhacheva M.V."/>
            <person name="Grouzdev D.S."/>
            <person name="Ivanov T.M."/>
            <person name="Kuznetsov B."/>
            <person name="Gorlenko V.M."/>
        </authorList>
    </citation>
    <scope>NUCLEOTIDE SEQUENCE [LARGE SCALE GENOMIC DNA]</scope>
    <source>
        <strain evidence="5">isl-2</strain>
    </source>
</reference>
<dbReference type="SUPFAM" id="SSF88713">
    <property type="entry name" value="Glycoside hydrolase/deacetylase"/>
    <property type="match status" value="1"/>
</dbReference>
<organism evidence="4 5">
    <name type="scientific">Chloroflexus islandicus</name>
    <dbReference type="NCBI Taxonomy" id="1707952"/>
    <lineage>
        <taxon>Bacteria</taxon>
        <taxon>Bacillati</taxon>
        <taxon>Chloroflexota</taxon>
        <taxon>Chloroflexia</taxon>
        <taxon>Chloroflexales</taxon>
        <taxon>Chloroflexineae</taxon>
        <taxon>Chloroflexaceae</taxon>
        <taxon>Chloroflexus</taxon>
    </lineage>
</organism>
<dbReference type="InterPro" id="IPR011330">
    <property type="entry name" value="Glyco_hydro/deAcase_b/a-brl"/>
</dbReference>
<dbReference type="Pfam" id="PF12055">
    <property type="entry name" value="DUF3536"/>
    <property type="match status" value="1"/>
</dbReference>
<dbReference type="CDD" id="cd10797">
    <property type="entry name" value="GH57N_APU_like_1"/>
    <property type="match status" value="1"/>
</dbReference>
<accession>A0A178MB06</accession>
<dbReference type="Proteomes" id="UP000078287">
    <property type="component" value="Unassembled WGS sequence"/>
</dbReference>
<evidence type="ECO:0000259" key="3">
    <source>
        <dbReference type="Pfam" id="PF03065"/>
    </source>
</evidence>
<comment type="caution">
    <text evidence="4">The sequence shown here is derived from an EMBL/GenBank/DDBJ whole genome shotgun (WGS) entry which is preliminary data.</text>
</comment>
<proteinExistence type="inferred from homology"/>
<gene>
    <name evidence="4" type="ORF">A6A03_01545</name>
</gene>
<evidence type="ECO:0000256" key="1">
    <source>
        <dbReference type="ARBA" id="ARBA00006821"/>
    </source>
</evidence>
<dbReference type="Gene3D" id="3.20.110.20">
    <property type="match status" value="1"/>
</dbReference>
<name>A0A178MB06_9CHLR</name>
<dbReference type="Pfam" id="PF03065">
    <property type="entry name" value="Glyco_hydro_57"/>
    <property type="match status" value="1"/>
</dbReference>
<dbReference type="PANTHER" id="PTHR36306">
    <property type="entry name" value="ALPHA-AMYLASE-RELATED-RELATED"/>
    <property type="match status" value="1"/>
</dbReference>
<evidence type="ECO:0000313" key="4">
    <source>
        <dbReference type="EMBL" id="OAN45970.1"/>
    </source>
</evidence>